<dbReference type="EMBL" id="JAUKTR010000002">
    <property type="protein sequence ID" value="MDO1559144.1"/>
    <property type="molecule type" value="Genomic_DNA"/>
</dbReference>
<dbReference type="PANTHER" id="PTHR36394">
    <property type="entry name" value="OS01G0277700 PROTEIN"/>
    <property type="match status" value="1"/>
</dbReference>
<evidence type="ECO:0000313" key="2">
    <source>
        <dbReference type="EMBL" id="MDO1559144.1"/>
    </source>
</evidence>
<keyword evidence="3" id="KW-1185">Reference proteome</keyword>
<reference evidence="2" key="1">
    <citation type="submission" date="2023-07" db="EMBL/GenBank/DDBJ databases">
        <title>Brevundimonas soil sp. nov., isolated from the soil of chemical plant.</title>
        <authorList>
            <person name="Wu N."/>
        </authorList>
    </citation>
    <scope>NUCLEOTIDE SEQUENCE</scope>
    <source>
        <strain evidence="2">XZ-24</strain>
    </source>
</reference>
<protein>
    <recommendedName>
        <fullName evidence="4">Threonine/homoserine/homoserine lactone efflux protein</fullName>
    </recommendedName>
</protein>
<dbReference type="RefSeq" id="WP_302109567.1">
    <property type="nucleotide sequence ID" value="NZ_JAUKTR010000002.1"/>
</dbReference>
<keyword evidence="1" id="KW-1133">Transmembrane helix</keyword>
<dbReference type="PANTHER" id="PTHR36394:SF1">
    <property type="entry name" value="OS01G0277700 PROTEIN"/>
    <property type="match status" value="1"/>
</dbReference>
<evidence type="ECO:0008006" key="4">
    <source>
        <dbReference type="Google" id="ProtNLM"/>
    </source>
</evidence>
<feature type="transmembrane region" description="Helical" evidence="1">
    <location>
        <begin position="12"/>
        <end position="32"/>
    </location>
</feature>
<keyword evidence="1" id="KW-0812">Transmembrane</keyword>
<gene>
    <name evidence="2" type="ORF">Q0812_06845</name>
</gene>
<feature type="transmembrane region" description="Helical" evidence="1">
    <location>
        <begin position="191"/>
        <end position="209"/>
    </location>
</feature>
<proteinExistence type="predicted"/>
<organism evidence="2 3">
    <name type="scientific">Peiella sedimenti</name>
    <dbReference type="NCBI Taxonomy" id="3061083"/>
    <lineage>
        <taxon>Bacteria</taxon>
        <taxon>Pseudomonadati</taxon>
        <taxon>Pseudomonadota</taxon>
        <taxon>Alphaproteobacteria</taxon>
        <taxon>Caulobacterales</taxon>
        <taxon>Caulobacteraceae</taxon>
        <taxon>Peiella</taxon>
    </lineage>
</organism>
<comment type="caution">
    <text evidence="2">The sequence shown here is derived from an EMBL/GenBank/DDBJ whole genome shotgun (WGS) entry which is preliminary data.</text>
</comment>
<sequence length="210" mass="21619">MSDLFPPFLTVPAFLAAFLHALLPTHWLPFVLVGRAQGWGMGKVMAVVITAAVAHMASTGLIGALVAAAGAAAEAWVKGALPVGAGLVLLAFGAWYLWRSHVGRREMEAMARPRVSDAAAFWGLVGLLALSPGEALLPLYLTAAPYGAAGVAILTMMLLLGTVGGMALFAGLAQAGVERLKLARLAPWDRAVLGLALAGLGLYVLIDALA</sequence>
<accession>A0ABT8SME8</accession>
<feature type="transmembrane region" description="Helical" evidence="1">
    <location>
        <begin position="119"/>
        <end position="140"/>
    </location>
</feature>
<feature type="transmembrane region" description="Helical" evidence="1">
    <location>
        <begin position="79"/>
        <end position="98"/>
    </location>
</feature>
<feature type="transmembrane region" description="Helical" evidence="1">
    <location>
        <begin position="146"/>
        <end position="170"/>
    </location>
</feature>
<evidence type="ECO:0000256" key="1">
    <source>
        <dbReference type="SAM" id="Phobius"/>
    </source>
</evidence>
<evidence type="ECO:0000313" key="3">
    <source>
        <dbReference type="Proteomes" id="UP001169063"/>
    </source>
</evidence>
<keyword evidence="1" id="KW-0472">Membrane</keyword>
<name>A0ABT8SME8_9CAUL</name>
<feature type="transmembrane region" description="Helical" evidence="1">
    <location>
        <begin position="44"/>
        <end position="73"/>
    </location>
</feature>
<dbReference type="Proteomes" id="UP001169063">
    <property type="component" value="Unassembled WGS sequence"/>
</dbReference>